<gene>
    <name evidence="1" type="ORF">DMH04_56760</name>
</gene>
<dbReference type="InterPro" id="IPR005506">
    <property type="entry name" value="DUF312_ALF"/>
</dbReference>
<dbReference type="Pfam" id="PF03752">
    <property type="entry name" value="ALF"/>
    <property type="match status" value="1"/>
</dbReference>
<name>A0A428XN11_KIBAR</name>
<feature type="non-terminal residue" evidence="1">
    <location>
        <position position="241"/>
    </location>
</feature>
<evidence type="ECO:0000313" key="1">
    <source>
        <dbReference type="EMBL" id="RSM56679.1"/>
    </source>
</evidence>
<comment type="caution">
    <text evidence="1">The sequence shown here is derived from an EMBL/GenBank/DDBJ whole genome shotgun (WGS) entry which is preliminary data.</text>
</comment>
<dbReference type="Proteomes" id="UP000287547">
    <property type="component" value="Unassembled WGS sequence"/>
</dbReference>
<reference evidence="1 2" key="1">
    <citation type="submission" date="2018-05" db="EMBL/GenBank/DDBJ databases">
        <title>Evolution of GPA BGCs.</title>
        <authorList>
            <person name="Waglechner N."/>
            <person name="Wright G.D."/>
        </authorList>
    </citation>
    <scope>NUCLEOTIDE SEQUENCE [LARGE SCALE GENOMIC DNA]</scope>
    <source>
        <strain evidence="1 2">A82846</strain>
    </source>
</reference>
<dbReference type="EMBL" id="QHKI01000189">
    <property type="protein sequence ID" value="RSM56679.1"/>
    <property type="molecule type" value="Genomic_DNA"/>
</dbReference>
<sequence length="241" mass="25561">AAENRAAIEPLRGTGGAYLRAEVDRVLAGTDLDRVQFLAYGRSIAEQRDAAATQSVLQRASENRARVQMLLGVGGPEVKRAAQTALDAGDAAVEQFLVTGYLEAARKDADARERFLADEEARIKAAEALSELARKSARANEARRVLLVQHGNGVRALQRSSNALILAGNEARRAEQILAANTAGGQHPVDAFDGVKAEVARQLGNARAAADDAQRAAAQAQVAAEILVETGLPYGVQWAQM</sequence>
<accession>A0A428XN11</accession>
<feature type="non-terminal residue" evidence="1">
    <location>
        <position position="1"/>
    </location>
</feature>
<proteinExistence type="predicted"/>
<dbReference type="RefSeq" id="WP_185846016.1">
    <property type="nucleotide sequence ID" value="NZ_QHKI01000189.1"/>
</dbReference>
<evidence type="ECO:0000313" key="2">
    <source>
        <dbReference type="Proteomes" id="UP000287547"/>
    </source>
</evidence>
<protein>
    <submittedName>
        <fullName evidence="1">Uncharacterized protein</fullName>
    </submittedName>
</protein>
<dbReference type="AlphaFoldDB" id="A0A428XN11"/>
<organism evidence="1 2">
    <name type="scientific">Kibdelosporangium aridum</name>
    <dbReference type="NCBI Taxonomy" id="2030"/>
    <lineage>
        <taxon>Bacteria</taxon>
        <taxon>Bacillati</taxon>
        <taxon>Actinomycetota</taxon>
        <taxon>Actinomycetes</taxon>
        <taxon>Pseudonocardiales</taxon>
        <taxon>Pseudonocardiaceae</taxon>
        <taxon>Kibdelosporangium</taxon>
    </lineage>
</organism>